<protein>
    <submittedName>
        <fullName evidence="3">Uncharacterized protein</fullName>
    </submittedName>
</protein>
<dbReference type="OrthoDB" id="2860845at2759"/>
<gene>
    <name evidence="3" type="ORF">K435DRAFT_857755</name>
</gene>
<keyword evidence="4" id="KW-1185">Reference proteome</keyword>
<dbReference type="EMBL" id="ML179159">
    <property type="protein sequence ID" value="THU97237.1"/>
    <property type="molecule type" value="Genomic_DNA"/>
</dbReference>
<evidence type="ECO:0000256" key="2">
    <source>
        <dbReference type="SAM" id="MobiDB-lite"/>
    </source>
</evidence>
<reference evidence="3 4" key="1">
    <citation type="journal article" date="2019" name="Nat. Ecol. Evol.">
        <title>Megaphylogeny resolves global patterns of mushroom evolution.</title>
        <authorList>
            <person name="Varga T."/>
            <person name="Krizsan K."/>
            <person name="Foldi C."/>
            <person name="Dima B."/>
            <person name="Sanchez-Garcia M."/>
            <person name="Sanchez-Ramirez S."/>
            <person name="Szollosi G.J."/>
            <person name="Szarkandi J.G."/>
            <person name="Papp V."/>
            <person name="Albert L."/>
            <person name="Andreopoulos W."/>
            <person name="Angelini C."/>
            <person name="Antonin V."/>
            <person name="Barry K.W."/>
            <person name="Bougher N.L."/>
            <person name="Buchanan P."/>
            <person name="Buyck B."/>
            <person name="Bense V."/>
            <person name="Catcheside P."/>
            <person name="Chovatia M."/>
            <person name="Cooper J."/>
            <person name="Damon W."/>
            <person name="Desjardin D."/>
            <person name="Finy P."/>
            <person name="Geml J."/>
            <person name="Haridas S."/>
            <person name="Hughes K."/>
            <person name="Justo A."/>
            <person name="Karasinski D."/>
            <person name="Kautmanova I."/>
            <person name="Kiss B."/>
            <person name="Kocsube S."/>
            <person name="Kotiranta H."/>
            <person name="LaButti K.M."/>
            <person name="Lechner B.E."/>
            <person name="Liimatainen K."/>
            <person name="Lipzen A."/>
            <person name="Lukacs Z."/>
            <person name="Mihaltcheva S."/>
            <person name="Morgado L.N."/>
            <person name="Niskanen T."/>
            <person name="Noordeloos M.E."/>
            <person name="Ohm R.A."/>
            <person name="Ortiz-Santana B."/>
            <person name="Ovrebo C."/>
            <person name="Racz N."/>
            <person name="Riley R."/>
            <person name="Savchenko A."/>
            <person name="Shiryaev A."/>
            <person name="Soop K."/>
            <person name="Spirin V."/>
            <person name="Szebenyi C."/>
            <person name="Tomsovsky M."/>
            <person name="Tulloss R.E."/>
            <person name="Uehling J."/>
            <person name="Grigoriev I.V."/>
            <person name="Vagvolgyi C."/>
            <person name="Papp T."/>
            <person name="Martin F.M."/>
            <person name="Miettinen O."/>
            <person name="Hibbett D.S."/>
            <person name="Nagy L.G."/>
        </authorList>
    </citation>
    <scope>NUCLEOTIDE SEQUENCE [LARGE SCALE GENOMIC DNA]</scope>
    <source>
        <strain evidence="3 4">CBS 962.96</strain>
    </source>
</reference>
<proteinExistence type="predicted"/>
<keyword evidence="1" id="KW-0175">Coiled coil</keyword>
<evidence type="ECO:0000313" key="4">
    <source>
        <dbReference type="Proteomes" id="UP000297245"/>
    </source>
</evidence>
<dbReference type="Proteomes" id="UP000297245">
    <property type="component" value="Unassembled WGS sequence"/>
</dbReference>
<evidence type="ECO:0000256" key="1">
    <source>
        <dbReference type="SAM" id="Coils"/>
    </source>
</evidence>
<name>A0A4S8M4V6_DENBC</name>
<dbReference type="AlphaFoldDB" id="A0A4S8M4V6"/>
<sequence>MDRETICEALQEIDRNLHIQLQSGSPYSREWAAEVGDVLGKMMEAVNAAQNQDTPYPVGNEEQAQDRQEPESMESFGIEGEQGPLGEFQDDDYDSMPATGSDKEVRERVCDLIAEMEERGRVGPKELFKYLSNDDGTRREKEDRALGMLLRRFRLEDRKTWQAVLRKYSDSDSDYTWPTLSQEVRESIRVDDIDNRIVRVHGALSKDEDGDIVNEMVQHIIATSGLIKFACDYDAVTRGKGGRRRKQLITKTMFQLDPRYRDFFEGLSVQEEGQRMTELEEEFKRFRKELEQVTRGRNKLLEVYESYGMGVFLDPFWRIDNVLRTRRTAHFSRILAELPKHIPRHQYDASLSGLTEDQENAFHIIVWVLAERAPNFVSAFVRLVNRHPCNIIRQRDNLEEGEIGYLEPVEYELLYSDDEDEE</sequence>
<accession>A0A4S8M4V6</accession>
<feature type="coiled-coil region" evidence="1">
    <location>
        <begin position="269"/>
        <end position="296"/>
    </location>
</feature>
<feature type="region of interest" description="Disordered" evidence="2">
    <location>
        <begin position="49"/>
        <end position="85"/>
    </location>
</feature>
<evidence type="ECO:0000313" key="3">
    <source>
        <dbReference type="EMBL" id="THU97237.1"/>
    </source>
</evidence>
<organism evidence="3 4">
    <name type="scientific">Dendrothele bispora (strain CBS 962.96)</name>
    <dbReference type="NCBI Taxonomy" id="1314807"/>
    <lineage>
        <taxon>Eukaryota</taxon>
        <taxon>Fungi</taxon>
        <taxon>Dikarya</taxon>
        <taxon>Basidiomycota</taxon>
        <taxon>Agaricomycotina</taxon>
        <taxon>Agaricomycetes</taxon>
        <taxon>Agaricomycetidae</taxon>
        <taxon>Agaricales</taxon>
        <taxon>Agaricales incertae sedis</taxon>
        <taxon>Dendrothele</taxon>
    </lineage>
</organism>